<evidence type="ECO:0000256" key="2">
    <source>
        <dbReference type="ARBA" id="ARBA00000625"/>
    </source>
</evidence>
<gene>
    <name evidence="13" type="ORF">SAMN05444168_6865</name>
</gene>
<evidence type="ECO:0000256" key="3">
    <source>
        <dbReference type="ARBA" id="ARBA00001907"/>
    </source>
</evidence>
<comment type="catalytic activity">
    <reaction evidence="3">
        <text>2 a mycocerosyl-[mycocerosic acid synthase] + a phthiodiolone = a dimycocerosyl phthiodiolone + 2 holo-[mycocerosic acid synthase].</text>
        <dbReference type="EC" id="2.3.1.282"/>
    </reaction>
</comment>
<evidence type="ECO:0000313" key="14">
    <source>
        <dbReference type="Proteomes" id="UP000184693"/>
    </source>
</evidence>
<dbReference type="InterPro" id="IPR023213">
    <property type="entry name" value="CAT-like_dom_sf"/>
</dbReference>
<dbReference type="SUPFAM" id="SSF52777">
    <property type="entry name" value="CoA-dependent acyltransferases"/>
    <property type="match status" value="2"/>
</dbReference>
<accession>A0A1N6KDM7</accession>
<evidence type="ECO:0000256" key="5">
    <source>
        <dbReference type="ARBA" id="ARBA00012866"/>
    </source>
</evidence>
<dbReference type="GO" id="GO:0016746">
    <property type="term" value="F:acyltransferase activity"/>
    <property type="evidence" value="ECO:0007669"/>
    <property type="project" value="UniProtKB-KW"/>
</dbReference>
<feature type="domain" description="Phthiocerol/phthiodiolone dimycocerosyl transferase C-terminal" evidence="12">
    <location>
        <begin position="221"/>
        <end position="370"/>
    </location>
</feature>
<dbReference type="Pfam" id="PF16911">
    <property type="entry name" value="PapA_C"/>
    <property type="match status" value="1"/>
</dbReference>
<protein>
    <recommendedName>
        <fullName evidence="6">Phthiocerol/phthiodiolone dimycocerosyl transferase</fullName>
        <ecNumber evidence="5">2.3.1.282</ecNumber>
    </recommendedName>
    <alternativeName>
        <fullName evidence="11">Acyltransferase PapA5</fullName>
    </alternativeName>
    <alternativeName>
        <fullName evidence="9">Phthiocerol/phthiodiolone O-acyltransferase</fullName>
    </alternativeName>
    <alternativeName>
        <fullName evidence="10">Polyketide synthase-associated protein A5</fullName>
    </alternativeName>
</protein>
<sequence>MQSLNCELTYQSRSRAARKIYRRASPTEMVYMQTHTNVVSRSTITGAINREQFDAAVACLEARYGILRAVVEDGQFVERTDNWQAVESWLSADRCSADVLYEKLLNAELDTRKKVYSIHAIAGDDTLDVFMLSTHAVTDATSLVELHACLAYMCDCIVRGIAPAFETQPFPSPLDAAVSQSLAALPADRMCDPIAYSGRFAKIPPRARVRQDGEPPRRRLERTVIQFDAMQRIHAAAHAHGSSVHSLLLAAFALAIRDVAGEQPRQMLLRSSVDMRRRLEPHASPELVFTAITGLITRIPDLDRPFFDIAKLVFNDIHEGAANGSVFHTYLNYPKLFCGVQQPPVALNVSDMQAIRFRWPTQQLKVTGFDYACGLKNFPNVSVAIFDGLLVASTVYSDEFIDPAVMRAISENVVRRLESACQ</sequence>
<dbReference type="EMBL" id="FSRM01000002">
    <property type="protein sequence ID" value="SIO54543.1"/>
    <property type="molecule type" value="Genomic_DNA"/>
</dbReference>
<dbReference type="Gene3D" id="3.30.559.10">
    <property type="entry name" value="Chloramphenicol acetyltransferase-like domain"/>
    <property type="match status" value="1"/>
</dbReference>
<dbReference type="RefSeq" id="WP_074268620.1">
    <property type="nucleotide sequence ID" value="NZ_FSRM01000002.1"/>
</dbReference>
<evidence type="ECO:0000256" key="4">
    <source>
        <dbReference type="ARBA" id="ARBA00006558"/>
    </source>
</evidence>
<evidence type="ECO:0000256" key="9">
    <source>
        <dbReference type="ARBA" id="ARBA00030465"/>
    </source>
</evidence>
<dbReference type="Proteomes" id="UP000184693">
    <property type="component" value="Unassembled WGS sequence"/>
</dbReference>
<organism evidence="13 14">
    <name type="scientific">Paraburkholderia phenazinium</name>
    <dbReference type="NCBI Taxonomy" id="60549"/>
    <lineage>
        <taxon>Bacteria</taxon>
        <taxon>Pseudomonadati</taxon>
        <taxon>Pseudomonadota</taxon>
        <taxon>Betaproteobacteria</taxon>
        <taxon>Burkholderiales</taxon>
        <taxon>Burkholderiaceae</taxon>
        <taxon>Paraburkholderia</taxon>
    </lineage>
</organism>
<dbReference type="InterPro" id="IPR031641">
    <property type="entry name" value="PapA_C"/>
</dbReference>
<comment type="catalytic activity">
    <reaction evidence="2">
        <text>2 a mycocerosyl-[mycocerosic acid synthase] + a phenolphthiocerol = a dimycocerosyl phenolphthiocerol + 2 holo-[mycocerosic acid synthase].</text>
        <dbReference type="EC" id="2.3.1.282"/>
    </reaction>
</comment>
<evidence type="ECO:0000256" key="10">
    <source>
        <dbReference type="ARBA" id="ARBA00032317"/>
    </source>
</evidence>
<evidence type="ECO:0000256" key="11">
    <source>
        <dbReference type="ARBA" id="ARBA00033407"/>
    </source>
</evidence>
<evidence type="ECO:0000259" key="12">
    <source>
        <dbReference type="Pfam" id="PF16911"/>
    </source>
</evidence>
<comment type="similarity">
    <text evidence="4">Belongs to the acyltransferase PapA5 family.</text>
</comment>
<dbReference type="InterPro" id="IPR052058">
    <property type="entry name" value="Alcohol_O-acetyltransferase"/>
</dbReference>
<dbReference type="PANTHER" id="PTHR28037:SF1">
    <property type="entry name" value="ALCOHOL O-ACETYLTRANSFERASE 1-RELATED"/>
    <property type="match status" value="1"/>
</dbReference>
<dbReference type="OrthoDB" id="9112188at2"/>
<dbReference type="EC" id="2.3.1.282" evidence="5"/>
<comment type="catalytic activity">
    <reaction evidence="1">
        <text>2 a mycocerosyl-[mycocerosic acid synthase] + a phthiocerol = a dimycocerosyl phthiocerol + 2 holo-[mycocerosic acid synthase].</text>
        <dbReference type="EC" id="2.3.1.282"/>
    </reaction>
</comment>
<keyword evidence="7" id="KW-0808">Transferase</keyword>
<evidence type="ECO:0000256" key="6">
    <source>
        <dbReference type="ARBA" id="ARBA00013449"/>
    </source>
</evidence>
<evidence type="ECO:0000256" key="7">
    <source>
        <dbReference type="ARBA" id="ARBA00022679"/>
    </source>
</evidence>
<dbReference type="Gene3D" id="3.30.559.30">
    <property type="entry name" value="Nonribosomal peptide synthetase, condensation domain"/>
    <property type="match status" value="1"/>
</dbReference>
<keyword evidence="8" id="KW-0012">Acyltransferase</keyword>
<evidence type="ECO:0000256" key="1">
    <source>
        <dbReference type="ARBA" id="ARBA00000026"/>
    </source>
</evidence>
<dbReference type="PANTHER" id="PTHR28037">
    <property type="entry name" value="ALCOHOL O-ACETYLTRANSFERASE 1-RELATED"/>
    <property type="match status" value="1"/>
</dbReference>
<dbReference type="AlphaFoldDB" id="A0A1N6KDM7"/>
<reference evidence="13 14" key="1">
    <citation type="submission" date="2016-11" db="EMBL/GenBank/DDBJ databases">
        <authorList>
            <person name="Jaros S."/>
            <person name="Januszkiewicz K."/>
            <person name="Wedrychowicz H."/>
        </authorList>
    </citation>
    <scope>NUCLEOTIDE SEQUENCE [LARGE SCALE GENOMIC DNA]</scope>
    <source>
        <strain evidence="13 14">GAS86</strain>
    </source>
</reference>
<proteinExistence type="inferred from homology"/>
<evidence type="ECO:0000256" key="8">
    <source>
        <dbReference type="ARBA" id="ARBA00023315"/>
    </source>
</evidence>
<evidence type="ECO:0000313" key="13">
    <source>
        <dbReference type="EMBL" id="SIO54543.1"/>
    </source>
</evidence>
<name>A0A1N6KDM7_9BURK</name>